<proteinExistence type="predicted"/>
<evidence type="ECO:0000313" key="3">
    <source>
        <dbReference type="EMBL" id="EGG13170.1"/>
    </source>
</evidence>
<protein>
    <submittedName>
        <fullName evidence="3">Secreted protein</fullName>
    </submittedName>
</protein>
<evidence type="ECO:0000256" key="1">
    <source>
        <dbReference type="SAM" id="MobiDB-lite"/>
    </source>
</evidence>
<dbReference type="Proteomes" id="UP000001072">
    <property type="component" value="Unassembled WGS sequence"/>
</dbReference>
<dbReference type="AlphaFoldDB" id="F4R3H0"/>
<reference evidence="4" key="1">
    <citation type="journal article" date="2011" name="Proc. Natl. Acad. Sci. U.S.A.">
        <title>Obligate biotrophy features unraveled by the genomic analysis of rust fungi.</title>
        <authorList>
            <person name="Duplessis S."/>
            <person name="Cuomo C.A."/>
            <person name="Lin Y.-C."/>
            <person name="Aerts A."/>
            <person name="Tisserant E."/>
            <person name="Veneault-Fourrey C."/>
            <person name="Joly D.L."/>
            <person name="Hacquard S."/>
            <person name="Amselem J."/>
            <person name="Cantarel B.L."/>
            <person name="Chiu R."/>
            <person name="Coutinho P.M."/>
            <person name="Feau N."/>
            <person name="Field M."/>
            <person name="Frey P."/>
            <person name="Gelhaye E."/>
            <person name="Goldberg J."/>
            <person name="Grabherr M.G."/>
            <person name="Kodira C.D."/>
            <person name="Kohler A."/>
            <person name="Kuees U."/>
            <person name="Lindquist E.A."/>
            <person name="Lucas S.M."/>
            <person name="Mago R."/>
            <person name="Mauceli E."/>
            <person name="Morin E."/>
            <person name="Murat C."/>
            <person name="Pangilinan J.L."/>
            <person name="Park R."/>
            <person name="Pearson M."/>
            <person name="Quesneville H."/>
            <person name="Rouhier N."/>
            <person name="Sakthikumar S."/>
            <person name="Salamov A.A."/>
            <person name="Schmutz J."/>
            <person name="Selles B."/>
            <person name="Shapiro H."/>
            <person name="Tanguay P."/>
            <person name="Tuskan G.A."/>
            <person name="Henrissat B."/>
            <person name="Van de Peer Y."/>
            <person name="Rouze P."/>
            <person name="Ellis J.G."/>
            <person name="Dodds P.N."/>
            <person name="Schein J.E."/>
            <person name="Zhong S."/>
            <person name="Hamelin R.C."/>
            <person name="Grigoriev I.V."/>
            <person name="Szabo L.J."/>
            <person name="Martin F."/>
        </authorList>
    </citation>
    <scope>NUCLEOTIDE SEQUENCE [LARGE SCALE GENOMIC DNA]</scope>
    <source>
        <strain evidence="4">98AG31 / pathotype 3-4-7</strain>
    </source>
</reference>
<sequence length="100" mass="9841">MLFSYSIIGCAILAPSVLLVASSPSPQTSSGTSSMNSMGSSMSTNGSPRAASNGGVLATADGGHNNASHSGAHHSDAHLPIPIAGWAILSGFAGLSTLFL</sequence>
<dbReference type="RefSeq" id="XP_007404108.1">
    <property type="nucleotide sequence ID" value="XM_007404046.1"/>
</dbReference>
<dbReference type="KEGG" id="mlr:MELLADRAFT_101054"/>
<accession>F4R3H0</accession>
<keyword evidence="2" id="KW-0732">Signal</keyword>
<dbReference type="EMBL" id="GL883090">
    <property type="protein sequence ID" value="EGG13170.1"/>
    <property type="molecule type" value="Genomic_DNA"/>
</dbReference>
<feature type="compositionally biased region" description="Low complexity" evidence="1">
    <location>
        <begin position="22"/>
        <end position="48"/>
    </location>
</feature>
<dbReference type="HOGENOM" id="CLU_145558_0_0_1"/>
<feature type="region of interest" description="Disordered" evidence="1">
    <location>
        <begin position="22"/>
        <end position="74"/>
    </location>
</feature>
<gene>
    <name evidence="3" type="ORF">MELLADRAFT_101054</name>
</gene>
<keyword evidence="4" id="KW-1185">Reference proteome</keyword>
<evidence type="ECO:0000313" key="4">
    <source>
        <dbReference type="Proteomes" id="UP000001072"/>
    </source>
</evidence>
<dbReference type="VEuPathDB" id="FungiDB:MELLADRAFT_101054"/>
<dbReference type="GeneID" id="18921267"/>
<evidence type="ECO:0000256" key="2">
    <source>
        <dbReference type="SAM" id="SignalP"/>
    </source>
</evidence>
<organism evidence="4">
    <name type="scientific">Melampsora larici-populina (strain 98AG31 / pathotype 3-4-7)</name>
    <name type="common">Poplar leaf rust fungus</name>
    <dbReference type="NCBI Taxonomy" id="747676"/>
    <lineage>
        <taxon>Eukaryota</taxon>
        <taxon>Fungi</taxon>
        <taxon>Dikarya</taxon>
        <taxon>Basidiomycota</taxon>
        <taxon>Pucciniomycotina</taxon>
        <taxon>Pucciniomycetes</taxon>
        <taxon>Pucciniales</taxon>
        <taxon>Melampsoraceae</taxon>
        <taxon>Melampsora</taxon>
    </lineage>
</organism>
<name>F4R3H0_MELLP</name>
<feature type="signal peptide" evidence="2">
    <location>
        <begin position="1"/>
        <end position="22"/>
    </location>
</feature>
<dbReference type="InParanoid" id="F4R3H0"/>
<feature type="chain" id="PRO_5003317206" evidence="2">
    <location>
        <begin position="23"/>
        <end position="100"/>
    </location>
</feature>